<reference evidence="3 4" key="1">
    <citation type="submission" date="2024-09" db="EMBL/GenBank/DDBJ databases">
        <authorList>
            <person name="Sun Q."/>
            <person name="Mori K."/>
        </authorList>
    </citation>
    <scope>NUCLEOTIDE SEQUENCE [LARGE SCALE GENOMIC DNA]</scope>
    <source>
        <strain evidence="3 4">NCAIM B.02336</strain>
    </source>
</reference>
<dbReference type="RefSeq" id="WP_377483167.1">
    <property type="nucleotide sequence ID" value="NZ_JBHLTN010000021.1"/>
</dbReference>
<sequence length="110" mass="12379">MNAVHQEWREQQAEQAGWQNNGFWLHAPRNEREAHAAIEAPITGRESARRWPRTTDEAFKTPAWRNPVQGPYRRAPSAWRPLLACAALVLLIVAGPLLWRLLPALAGGLA</sequence>
<accession>A0ABV6PTL1</accession>
<evidence type="ECO:0000313" key="3">
    <source>
        <dbReference type="EMBL" id="MFC0593175.1"/>
    </source>
</evidence>
<evidence type="ECO:0000256" key="2">
    <source>
        <dbReference type="SAM" id="Phobius"/>
    </source>
</evidence>
<evidence type="ECO:0000313" key="4">
    <source>
        <dbReference type="Proteomes" id="UP001589834"/>
    </source>
</evidence>
<organism evidence="3 4">
    <name type="scientific">Ottowia pentelensis</name>
    <dbReference type="NCBI Taxonomy" id="511108"/>
    <lineage>
        <taxon>Bacteria</taxon>
        <taxon>Pseudomonadati</taxon>
        <taxon>Pseudomonadota</taxon>
        <taxon>Betaproteobacteria</taxon>
        <taxon>Burkholderiales</taxon>
        <taxon>Comamonadaceae</taxon>
        <taxon>Ottowia</taxon>
    </lineage>
</organism>
<keyword evidence="2" id="KW-1133">Transmembrane helix</keyword>
<protein>
    <submittedName>
        <fullName evidence="3">Uncharacterized protein</fullName>
    </submittedName>
</protein>
<comment type="caution">
    <text evidence="3">The sequence shown here is derived from an EMBL/GenBank/DDBJ whole genome shotgun (WGS) entry which is preliminary data.</text>
</comment>
<keyword evidence="4" id="KW-1185">Reference proteome</keyword>
<evidence type="ECO:0000256" key="1">
    <source>
        <dbReference type="SAM" id="MobiDB-lite"/>
    </source>
</evidence>
<gene>
    <name evidence="3" type="ORF">ACFFGG_11455</name>
</gene>
<name>A0ABV6PTL1_9BURK</name>
<dbReference type="EMBL" id="JBHLTN010000021">
    <property type="protein sequence ID" value="MFC0593175.1"/>
    <property type="molecule type" value="Genomic_DNA"/>
</dbReference>
<keyword evidence="2" id="KW-0812">Transmembrane</keyword>
<proteinExistence type="predicted"/>
<feature type="region of interest" description="Disordered" evidence="1">
    <location>
        <begin position="38"/>
        <end position="66"/>
    </location>
</feature>
<dbReference type="Proteomes" id="UP001589834">
    <property type="component" value="Unassembled WGS sequence"/>
</dbReference>
<keyword evidence="2" id="KW-0472">Membrane</keyword>
<feature type="compositionally biased region" description="Basic and acidic residues" evidence="1">
    <location>
        <begin position="46"/>
        <end position="59"/>
    </location>
</feature>
<feature type="transmembrane region" description="Helical" evidence="2">
    <location>
        <begin position="82"/>
        <end position="102"/>
    </location>
</feature>